<gene>
    <name evidence="2" type="ORF">G9U52_36255</name>
</gene>
<keyword evidence="2" id="KW-0489">Methyltransferase</keyword>
<dbReference type="InterPro" id="IPR041698">
    <property type="entry name" value="Methyltransf_25"/>
</dbReference>
<feature type="domain" description="Methyltransferase" evidence="1">
    <location>
        <begin position="48"/>
        <end position="123"/>
    </location>
</feature>
<accession>A0ABX0JKM4</accession>
<dbReference type="CDD" id="cd02440">
    <property type="entry name" value="AdoMet_MTases"/>
    <property type="match status" value="1"/>
</dbReference>
<keyword evidence="3" id="KW-1185">Reference proteome</keyword>
<evidence type="ECO:0000313" key="3">
    <source>
        <dbReference type="Proteomes" id="UP001165962"/>
    </source>
</evidence>
<protein>
    <submittedName>
        <fullName evidence="2">Methyltransferase domain-containing protein</fullName>
    </submittedName>
</protein>
<dbReference type="GO" id="GO:0008168">
    <property type="term" value="F:methyltransferase activity"/>
    <property type="evidence" value="ECO:0007669"/>
    <property type="project" value="UniProtKB-KW"/>
</dbReference>
<name>A0ABX0JKM4_9BACL</name>
<dbReference type="Pfam" id="PF13649">
    <property type="entry name" value="Methyltransf_25"/>
    <property type="match status" value="1"/>
</dbReference>
<dbReference type="Gene3D" id="3.40.50.150">
    <property type="entry name" value="Vaccinia Virus protein VP39"/>
    <property type="match status" value="1"/>
</dbReference>
<dbReference type="EMBL" id="JAAOIW010000028">
    <property type="protein sequence ID" value="NHN35184.1"/>
    <property type="molecule type" value="Genomic_DNA"/>
</dbReference>
<keyword evidence="2" id="KW-0808">Transferase</keyword>
<dbReference type="SUPFAM" id="SSF53335">
    <property type="entry name" value="S-adenosyl-L-methionine-dependent methyltransferases"/>
    <property type="match status" value="1"/>
</dbReference>
<sequence length="129" mass="14680">MEKRQTNGNGDFQGFVAEHYDLWFSESNNWLDYAFYKGYVLDNQGPAVEIGCGTGRILLPFVQEGLDVDGVDYSEDMLKVCTRKAERLGIAPALYRQPIQQLDLPRKYHTIFIPGNTFNLLTDRIEAIG</sequence>
<organism evidence="2 3">
    <name type="scientific">Paenibacillus agricola</name>
    <dbReference type="NCBI Taxonomy" id="2716264"/>
    <lineage>
        <taxon>Bacteria</taxon>
        <taxon>Bacillati</taxon>
        <taxon>Bacillota</taxon>
        <taxon>Bacilli</taxon>
        <taxon>Bacillales</taxon>
        <taxon>Paenibacillaceae</taxon>
        <taxon>Paenibacillus</taxon>
    </lineage>
</organism>
<evidence type="ECO:0000313" key="2">
    <source>
        <dbReference type="EMBL" id="NHN35184.1"/>
    </source>
</evidence>
<evidence type="ECO:0000259" key="1">
    <source>
        <dbReference type="Pfam" id="PF13649"/>
    </source>
</evidence>
<proteinExistence type="predicted"/>
<comment type="caution">
    <text evidence="2">The sequence shown here is derived from an EMBL/GenBank/DDBJ whole genome shotgun (WGS) entry which is preliminary data.</text>
</comment>
<dbReference type="GO" id="GO:0032259">
    <property type="term" value="P:methylation"/>
    <property type="evidence" value="ECO:0007669"/>
    <property type="project" value="UniProtKB-KW"/>
</dbReference>
<reference evidence="2" key="1">
    <citation type="submission" date="2020-03" db="EMBL/GenBank/DDBJ databases">
        <title>Draft sequencing of Paenibacilllus sp. S3N08.</title>
        <authorList>
            <person name="Kim D.-U."/>
        </authorList>
    </citation>
    <scope>NUCLEOTIDE SEQUENCE</scope>
    <source>
        <strain evidence="2">S3N08</strain>
    </source>
</reference>
<dbReference type="Proteomes" id="UP001165962">
    <property type="component" value="Unassembled WGS sequence"/>
</dbReference>
<dbReference type="RefSeq" id="WP_166157541.1">
    <property type="nucleotide sequence ID" value="NZ_JAAOIW010000028.1"/>
</dbReference>
<dbReference type="InterPro" id="IPR029063">
    <property type="entry name" value="SAM-dependent_MTases_sf"/>
</dbReference>